<accession>A0A5B7FXV7</accession>
<protein>
    <submittedName>
        <fullName evidence="1">Uncharacterized protein</fullName>
    </submittedName>
</protein>
<evidence type="ECO:0000313" key="2">
    <source>
        <dbReference type="Proteomes" id="UP000324222"/>
    </source>
</evidence>
<reference evidence="1 2" key="1">
    <citation type="submission" date="2019-05" db="EMBL/GenBank/DDBJ databases">
        <title>Another draft genome of Portunus trituberculatus and its Hox gene families provides insights of decapod evolution.</title>
        <authorList>
            <person name="Jeong J.-H."/>
            <person name="Song I."/>
            <person name="Kim S."/>
            <person name="Choi T."/>
            <person name="Kim D."/>
            <person name="Ryu S."/>
            <person name="Kim W."/>
        </authorList>
    </citation>
    <scope>NUCLEOTIDE SEQUENCE [LARGE SCALE GENOMIC DNA]</scope>
    <source>
        <tissue evidence="1">Muscle</tissue>
    </source>
</reference>
<comment type="caution">
    <text evidence="1">The sequence shown here is derived from an EMBL/GenBank/DDBJ whole genome shotgun (WGS) entry which is preliminary data.</text>
</comment>
<dbReference type="EMBL" id="VSRR010008696">
    <property type="protein sequence ID" value="MPC49144.1"/>
    <property type="molecule type" value="Genomic_DNA"/>
</dbReference>
<dbReference type="Proteomes" id="UP000324222">
    <property type="component" value="Unassembled WGS sequence"/>
</dbReference>
<dbReference type="AlphaFoldDB" id="A0A5B7FXV7"/>
<evidence type="ECO:0000313" key="1">
    <source>
        <dbReference type="EMBL" id="MPC49144.1"/>
    </source>
</evidence>
<proteinExistence type="predicted"/>
<keyword evidence="2" id="KW-1185">Reference proteome</keyword>
<organism evidence="1 2">
    <name type="scientific">Portunus trituberculatus</name>
    <name type="common">Swimming crab</name>
    <name type="synonym">Neptunus trituberculatus</name>
    <dbReference type="NCBI Taxonomy" id="210409"/>
    <lineage>
        <taxon>Eukaryota</taxon>
        <taxon>Metazoa</taxon>
        <taxon>Ecdysozoa</taxon>
        <taxon>Arthropoda</taxon>
        <taxon>Crustacea</taxon>
        <taxon>Multicrustacea</taxon>
        <taxon>Malacostraca</taxon>
        <taxon>Eumalacostraca</taxon>
        <taxon>Eucarida</taxon>
        <taxon>Decapoda</taxon>
        <taxon>Pleocyemata</taxon>
        <taxon>Brachyura</taxon>
        <taxon>Eubrachyura</taxon>
        <taxon>Portunoidea</taxon>
        <taxon>Portunidae</taxon>
        <taxon>Portuninae</taxon>
        <taxon>Portunus</taxon>
    </lineage>
</organism>
<sequence length="109" mass="11949">MKLTSDSYLLNVHIKMNFRYLHIDLTLTPMAQLSLKIVNIRAGGGDIQVVLGGVHHFVARLCGAGPIGTASGQAGAGVWPPVPPWSRNNTIHPRFVHSLCPRTETWKKI</sequence>
<gene>
    <name evidence="1" type="ORF">E2C01_042939</name>
</gene>
<name>A0A5B7FXV7_PORTR</name>